<organism evidence="2 3">
    <name type="scientific">Tetraodon nigroviridis</name>
    <name type="common">Spotted green pufferfish</name>
    <name type="synonym">Chelonodon nigroviridis</name>
    <dbReference type="NCBI Taxonomy" id="99883"/>
    <lineage>
        <taxon>Eukaryota</taxon>
        <taxon>Metazoa</taxon>
        <taxon>Chordata</taxon>
        <taxon>Craniata</taxon>
        <taxon>Vertebrata</taxon>
        <taxon>Euteleostomi</taxon>
        <taxon>Actinopterygii</taxon>
        <taxon>Neopterygii</taxon>
        <taxon>Teleostei</taxon>
        <taxon>Neoteleostei</taxon>
        <taxon>Acanthomorphata</taxon>
        <taxon>Eupercaria</taxon>
        <taxon>Tetraodontiformes</taxon>
        <taxon>Tetradontoidea</taxon>
        <taxon>Tetraodontidae</taxon>
        <taxon>Tetraodon</taxon>
    </lineage>
</organism>
<accession>H3BXP5</accession>
<dbReference type="Pfam" id="PF03568">
    <property type="entry name" value="Separin_C"/>
    <property type="match status" value="1"/>
</dbReference>
<dbReference type="Proteomes" id="UP000007303">
    <property type="component" value="Unassembled WGS sequence"/>
</dbReference>
<evidence type="ECO:0000313" key="3">
    <source>
        <dbReference type="Proteomes" id="UP000007303"/>
    </source>
</evidence>
<dbReference type="AlphaFoldDB" id="H3BXP5"/>
<dbReference type="PANTHER" id="PTHR15977">
    <property type="entry name" value="CILIA- AND FLAGELLA-ASSOCIATED PROTEIN 46"/>
    <property type="match status" value="1"/>
</dbReference>
<name>H3BXP5_TETNG</name>
<keyword evidence="3" id="KW-1185">Reference proteome</keyword>
<dbReference type="GO" id="GO:0060294">
    <property type="term" value="P:cilium movement involved in cell motility"/>
    <property type="evidence" value="ECO:0007669"/>
    <property type="project" value="InterPro"/>
</dbReference>
<reference evidence="3" key="1">
    <citation type="journal article" date="2004" name="Nature">
        <title>Genome duplication in the teleost fish Tetraodon nigroviridis reveals the early vertebrate proto-karyotype.</title>
        <authorList>
            <person name="Jaillon O."/>
            <person name="Aury J.-M."/>
            <person name="Brunet F."/>
            <person name="Petit J.-L."/>
            <person name="Stange-Thomann N."/>
            <person name="Mauceli E."/>
            <person name="Bouneau L."/>
            <person name="Fischer C."/>
            <person name="Ozouf-Costaz C."/>
            <person name="Bernot A."/>
            <person name="Nicaud S."/>
            <person name="Jaffe D."/>
            <person name="Fisher S."/>
            <person name="Lutfalla G."/>
            <person name="Dossat C."/>
            <person name="Segurens B."/>
            <person name="Dasilva C."/>
            <person name="Salanoubat M."/>
            <person name="Levy M."/>
            <person name="Boudet N."/>
            <person name="Castellano S."/>
            <person name="Anthouard V."/>
            <person name="Jubin C."/>
            <person name="Castelli V."/>
            <person name="Katinka M."/>
            <person name="Vacherie B."/>
            <person name="Biemont C."/>
            <person name="Skalli Z."/>
            <person name="Cattolico L."/>
            <person name="Poulain J."/>
            <person name="De Berardinis V."/>
            <person name="Cruaud C."/>
            <person name="Duprat S."/>
            <person name="Brottier P."/>
            <person name="Coutanceau J.-P."/>
            <person name="Gouzy J."/>
            <person name="Parra G."/>
            <person name="Lardier G."/>
            <person name="Chapple C."/>
            <person name="McKernan K.J."/>
            <person name="McEwan P."/>
            <person name="Bosak S."/>
            <person name="Kellis M."/>
            <person name="Volff J.-N."/>
            <person name="Guigo R."/>
            <person name="Zody M.C."/>
            <person name="Mesirov J."/>
            <person name="Lindblad-Toh K."/>
            <person name="Birren B."/>
            <person name="Nusbaum C."/>
            <person name="Kahn D."/>
            <person name="Robinson-Rechavi M."/>
            <person name="Laudet V."/>
            <person name="Schachter V."/>
            <person name="Quetier F."/>
            <person name="Saurin W."/>
            <person name="Scarpelli C."/>
            <person name="Wincker P."/>
            <person name="Lander E.S."/>
            <person name="Weissenbach J."/>
            <person name="Roest Crollius H."/>
        </authorList>
    </citation>
    <scope>NUCLEOTIDE SEQUENCE [LARGE SCALE GENOMIC DNA]</scope>
</reference>
<dbReference type="Ensembl" id="ENSTNIT00000003230.1">
    <property type="protein sequence ID" value="ENSTNIP00000000758.1"/>
    <property type="gene ID" value="ENSTNIG00000000187.1"/>
</dbReference>
<dbReference type="PANTHER" id="PTHR15977:SF15">
    <property type="entry name" value="CILIA- AND FLAGELLA-ASSOCIATED PROTEIN 46"/>
    <property type="match status" value="1"/>
</dbReference>
<dbReference type="STRING" id="99883.ENSTNIP00000000758"/>
<feature type="compositionally biased region" description="Basic and acidic residues" evidence="1">
    <location>
        <begin position="169"/>
        <end position="180"/>
    </location>
</feature>
<dbReference type="OMA" id="ETXMLTP"/>
<evidence type="ECO:0000256" key="1">
    <source>
        <dbReference type="SAM" id="MobiDB-lite"/>
    </source>
</evidence>
<proteinExistence type="predicted"/>
<dbReference type="GeneTree" id="ENSGT00570000079216"/>
<protein>
    <submittedName>
        <fullName evidence="2">Uncharacterized protein</fullName>
    </submittedName>
</protein>
<dbReference type="GO" id="GO:0035082">
    <property type="term" value="P:axoneme assembly"/>
    <property type="evidence" value="ECO:0007669"/>
    <property type="project" value="InterPro"/>
</dbReference>
<sequence length="677" mass="75625">VSQQEQVVLNVQTLIPSQSEVGLSLESVKQLQHLRIALAEYSLAMLGEQCAEKTRQARARERMTSAEKALEEFLRCAPEPNSTEEKWMSVGLTLEQVVLEQLSAVDSQSQDIETNAYCLHLRGRFFRMLAVLEDPLSLCALWDCHRQVGPNAKPCSDPEVSFMERGASKMEADKVSDGKKPSVTSAKSEDLQQNRCRAQELLSDASQALAEAISLCLQHKLPATILADASLTMVECHGQWDPVLAGQHLALFQSCCTASAMADVLSCACADTSTSQLSALFNLHKNVSVLQKERSSKMIKEVEDFLSRLSKSSTLFTISPNHSNILAKLPSNLKILLLQHSKDGSELYGAFFEKDNGNHNGKNVNDKDLACSRGAKVSVCPQALQALREQCVAFSHEKSQGFHEEAGDDKPQNNVFEETFEASFKSVVQHMEDYMNPLLSQFDFCFSRPQDGSSTSSESSKTTERERTSPAKVCVYVWMCSPTEPENQYLVLLADMMLMDLPLEALSVLRDDSLCSLSRDFSLQLLHSRLRDQPQKVCILKQLQVTPKRRSRVEKRLRGRKIKTPELVLPSNTFPVDLQNFKYIVDPNNKGIFKGTSLSLWMQQVLDKHHQLTHAWKGFLGSQRKPSQSEVEQLLCTCSGFLYLGMEHFGTTIPPAKIAALNMSECRVALLFDLTHN</sequence>
<evidence type="ECO:0000313" key="2">
    <source>
        <dbReference type="Ensembl" id="ENSTNIP00000000758.1"/>
    </source>
</evidence>
<dbReference type="HOGENOM" id="CLU_374117_0_0_1"/>
<dbReference type="InParanoid" id="H3BXP5"/>
<feature type="region of interest" description="Disordered" evidence="1">
    <location>
        <begin position="169"/>
        <end position="190"/>
    </location>
</feature>
<reference evidence="2" key="3">
    <citation type="submission" date="2025-09" db="UniProtKB">
        <authorList>
            <consortium name="Ensembl"/>
        </authorList>
    </citation>
    <scope>IDENTIFICATION</scope>
</reference>
<dbReference type="InterPro" id="IPR039586">
    <property type="entry name" value="CFAP46"/>
</dbReference>
<reference evidence="2" key="2">
    <citation type="submission" date="2025-08" db="UniProtKB">
        <authorList>
            <consortium name="Ensembl"/>
        </authorList>
    </citation>
    <scope>IDENTIFICATION</scope>
</reference>